<proteinExistence type="predicted"/>
<dbReference type="EMBL" id="CP022129">
    <property type="protein sequence ID" value="ASF47642.1"/>
    <property type="molecule type" value="Genomic_DNA"/>
</dbReference>
<sequence length="835" mass="94721">MSAKNTNHRPTILIGYGRFGLEILRQFLVSTATRGVLVWDTPEGAGIGERRLRDLALLWLPDPMEDEGVGGAVLGGNRAELMRDLHRQIESPPDNSKDIQAFIKNKAEGLLNAAQRARRQDNLPLGLDVMVLAHTHDRRTLGSLQLLLKDSVIEPLYKGIPQLHRDVGADAINFIQVIDFENYWEDSDSAQKIREHFMSYIDFWQRRREVNLPTFGRIYLVDKHTVNGVREESERIDEISLFLEFLIFEGQRDSEALQTLYQARPDDGRLLATFGIRLLERSGGLLKRLSAARFGIGWLDYLNSAHPRFPGDIKPLREALKACCLDPVQDDALNGDFLLAECQPQLSLLMKGLESLSTDNADWPQQVQNRCEQGLRKLQGDLAGQAQSHIQQTLAHSSFADAASSLAGQVEAVLHNDRQPTTLGVVLHELEMALGTLKPTLGNTDEARILSTPNKVDFSKLRKTHAHYRRFLAMQLDIQGILKWWPLFALLFGFGLSPWLAGWLEAWLHLSVFDAATASPAMRFVHDAAQWLSGYESSGFPGKYYWRVTVVCVMMGIPIAYFLHRGVRREVLQARRFWTDVEHGRLVDALRALLNTVADIQATSAKQMQADAAISIRREASRELALLYEHLKERRREISWLRGQLHDFLDMYGLDAESSTENWVRLGNNSGIRHAIEQYVDLQRIDQTNPAIPERFQSMQAEKKPFKQWGERYSYAFLYPLQFIDDLSRAYQEPLEQELAKLGSGDEQTTRARELCAFLNRHSGDFSTAFRWRMRDGVPVDNVYCLLPSLWLSLPAVRATLTDQGVNEDHCIVGADGSRAYLLRLQIGVESSCLN</sequence>
<feature type="transmembrane region" description="Helical" evidence="1">
    <location>
        <begin position="544"/>
        <end position="563"/>
    </location>
</feature>
<dbReference type="Proteomes" id="UP000197019">
    <property type="component" value="Chromosome"/>
</dbReference>
<dbReference type="AlphaFoldDB" id="A0A1Z4C284"/>
<dbReference type="OrthoDB" id="3481760at2"/>
<evidence type="ECO:0000256" key="1">
    <source>
        <dbReference type="SAM" id="Phobius"/>
    </source>
</evidence>
<protein>
    <submittedName>
        <fullName evidence="2">Uncharacterized protein</fullName>
    </submittedName>
</protein>
<gene>
    <name evidence="2" type="ORF">CEK71_17095</name>
</gene>
<dbReference type="RefSeq" id="WP_088620512.1">
    <property type="nucleotide sequence ID" value="NZ_CP022129.1"/>
</dbReference>
<keyword evidence="1" id="KW-1133">Transmembrane helix</keyword>
<keyword evidence="1" id="KW-0472">Membrane</keyword>
<evidence type="ECO:0000313" key="2">
    <source>
        <dbReference type="EMBL" id="ASF47642.1"/>
    </source>
</evidence>
<evidence type="ECO:0000313" key="3">
    <source>
        <dbReference type="Proteomes" id="UP000197019"/>
    </source>
</evidence>
<organism evidence="2 3">
    <name type="scientific">Methylovulum psychrotolerans</name>
    <dbReference type="NCBI Taxonomy" id="1704499"/>
    <lineage>
        <taxon>Bacteria</taxon>
        <taxon>Pseudomonadati</taxon>
        <taxon>Pseudomonadota</taxon>
        <taxon>Gammaproteobacteria</taxon>
        <taxon>Methylococcales</taxon>
        <taxon>Methylococcaceae</taxon>
        <taxon>Methylovulum</taxon>
    </lineage>
</organism>
<feature type="transmembrane region" description="Helical" evidence="1">
    <location>
        <begin position="484"/>
        <end position="504"/>
    </location>
</feature>
<dbReference type="KEGG" id="mpsy:CEK71_17095"/>
<keyword evidence="1" id="KW-0812">Transmembrane</keyword>
<keyword evidence="3" id="KW-1185">Reference proteome</keyword>
<name>A0A1Z4C284_9GAMM</name>
<accession>A0A1Z4C284</accession>
<reference evidence="2 3" key="1">
    <citation type="submission" date="2017-06" db="EMBL/GenBank/DDBJ databases">
        <title>Genome Sequencing of the methanotroph Methylovulum psychrotolerants str. HV10-M2 isolated from a high-altitude environment.</title>
        <authorList>
            <person name="Mateos-Rivera A."/>
        </authorList>
    </citation>
    <scope>NUCLEOTIDE SEQUENCE [LARGE SCALE GENOMIC DNA]</scope>
    <source>
        <strain evidence="2 3">HV10_M2</strain>
    </source>
</reference>